<evidence type="ECO:0000313" key="1">
    <source>
        <dbReference type="EMBL" id="SNC61768.1"/>
    </source>
</evidence>
<reference evidence="1 2" key="1">
    <citation type="submission" date="2017-06" db="EMBL/GenBank/DDBJ databases">
        <authorList>
            <person name="Kim H.J."/>
            <person name="Triplett B.A."/>
        </authorList>
    </citation>
    <scope>NUCLEOTIDE SEQUENCE [LARGE SCALE GENOMIC DNA]</scope>
    <source>
        <strain evidence="1 2">DSM 22179</strain>
    </source>
</reference>
<evidence type="ECO:0008006" key="3">
    <source>
        <dbReference type="Google" id="ProtNLM"/>
    </source>
</evidence>
<protein>
    <recommendedName>
        <fullName evidence="3">Sulfotransferase family protein</fullName>
    </recommendedName>
</protein>
<evidence type="ECO:0000313" key="2">
    <source>
        <dbReference type="Proteomes" id="UP000198122"/>
    </source>
</evidence>
<dbReference type="SUPFAM" id="SSF52540">
    <property type="entry name" value="P-loop containing nucleoside triphosphate hydrolases"/>
    <property type="match status" value="1"/>
</dbReference>
<name>A0A212T6W5_9MICO</name>
<gene>
    <name evidence="1" type="ORF">SAMN05445756_0549</name>
</gene>
<organism evidence="1 2">
    <name type="scientific">Kytococcus aerolatus</name>
    <dbReference type="NCBI Taxonomy" id="592308"/>
    <lineage>
        <taxon>Bacteria</taxon>
        <taxon>Bacillati</taxon>
        <taxon>Actinomycetota</taxon>
        <taxon>Actinomycetes</taxon>
        <taxon>Micrococcales</taxon>
        <taxon>Kytococcaceae</taxon>
        <taxon>Kytococcus</taxon>
    </lineage>
</organism>
<accession>A0A212T6W5</accession>
<keyword evidence="2" id="KW-1185">Reference proteome</keyword>
<dbReference type="EMBL" id="FYEZ01000001">
    <property type="protein sequence ID" value="SNC61768.1"/>
    <property type="molecule type" value="Genomic_DNA"/>
</dbReference>
<dbReference type="AlphaFoldDB" id="A0A212T6W5"/>
<dbReference type="Proteomes" id="UP000198122">
    <property type="component" value="Unassembled WGS sequence"/>
</dbReference>
<sequence>MVDHSEVGSPSYPRTIYVTGAARSGSTLIGEVIGTQPGVLTIGEISLFWRDVARGNRCACGEVLTDCPLWSYALQEVCARIGISSADYGDLAATRARLARTTRPTELLRLRRTPAHAWPDDVRLLVAATTWLVAAAAEKAGADVVVDTSKTTPGALFLDLCGAEYSLLHVMRRPEAVVSSTLRSRGVERGNAESAPPGGSLAVGVARWVWANLNAVLVLKISRARSAVRWDYERFVENAEQMTLELVASLGIPPDSSPFVGRTVELGESHSAVGNPGRGGERITLREDHRWRSELSATDQRLIQTMTWPVVSWLGGQVR</sequence>
<dbReference type="Gene3D" id="3.40.50.300">
    <property type="entry name" value="P-loop containing nucleotide triphosphate hydrolases"/>
    <property type="match status" value="1"/>
</dbReference>
<dbReference type="InterPro" id="IPR027417">
    <property type="entry name" value="P-loop_NTPase"/>
</dbReference>
<proteinExistence type="predicted"/>